<reference evidence="3 4" key="1">
    <citation type="journal article" date="2013" name="Front. Microbiol.">
        <title>Comparative genomic analyses of the cyanobacterium, Lyngbya aestuarii BL J, a powerful hydrogen producer.</title>
        <authorList>
            <person name="Kothari A."/>
            <person name="Vaughn M."/>
            <person name="Garcia-Pichel F."/>
        </authorList>
    </citation>
    <scope>NUCLEOTIDE SEQUENCE [LARGE SCALE GENOMIC DNA]</scope>
    <source>
        <strain evidence="3 4">BL J</strain>
    </source>
</reference>
<sequence length="168" mass="18353">MMSLYFSAATILSAALIVLSPIDRSADSTFDISQASPPCCQSGRPGMMPGNLGGGYGRHRGMIFNSNEVETVTGKVLQVDTWTQGEWQRGGVHVVLQTDNETINLHLGPAWYINNQDIRIEPNDQIQVTGIRVTSGDGRAMMVVSEVSKGNQVITLRDVGFPTWMRGR</sequence>
<keyword evidence="1" id="KW-0732">Signal</keyword>
<dbReference type="Pfam" id="PF26390">
    <property type="entry name" value="MamS_MamX"/>
    <property type="match status" value="1"/>
</dbReference>
<keyword evidence="4" id="KW-1185">Reference proteome</keyword>
<dbReference type="EMBL" id="AUZM01000017">
    <property type="protein sequence ID" value="ERT07869.1"/>
    <property type="molecule type" value="Genomic_DNA"/>
</dbReference>
<feature type="signal peptide" evidence="1">
    <location>
        <begin position="1"/>
        <end position="25"/>
    </location>
</feature>
<comment type="caution">
    <text evidence="3">The sequence shown here is derived from an EMBL/GenBank/DDBJ whole genome shotgun (WGS) entry which is preliminary data.</text>
</comment>
<accession>U7QIS2</accession>
<dbReference type="InterPro" id="IPR058837">
    <property type="entry name" value="MamS_MamX_dom"/>
</dbReference>
<feature type="domain" description="Magnetosome protein MamS/MamX" evidence="2">
    <location>
        <begin position="69"/>
        <end position="153"/>
    </location>
</feature>
<evidence type="ECO:0000313" key="3">
    <source>
        <dbReference type="EMBL" id="ERT07869.1"/>
    </source>
</evidence>
<organism evidence="3 4">
    <name type="scientific">Lyngbya aestuarii BL J</name>
    <dbReference type="NCBI Taxonomy" id="1348334"/>
    <lineage>
        <taxon>Bacteria</taxon>
        <taxon>Bacillati</taxon>
        <taxon>Cyanobacteriota</taxon>
        <taxon>Cyanophyceae</taxon>
        <taxon>Oscillatoriophycideae</taxon>
        <taxon>Oscillatoriales</taxon>
        <taxon>Microcoleaceae</taxon>
        <taxon>Lyngbya</taxon>
    </lineage>
</organism>
<evidence type="ECO:0000313" key="4">
    <source>
        <dbReference type="Proteomes" id="UP000017127"/>
    </source>
</evidence>
<dbReference type="Proteomes" id="UP000017127">
    <property type="component" value="Unassembled WGS sequence"/>
</dbReference>
<feature type="chain" id="PRO_5004687701" description="Magnetosome protein MamS/MamX domain-containing protein" evidence="1">
    <location>
        <begin position="26"/>
        <end position="168"/>
    </location>
</feature>
<gene>
    <name evidence="3" type="ORF">M595_2187</name>
</gene>
<dbReference type="AlphaFoldDB" id="U7QIS2"/>
<name>U7QIS2_9CYAN</name>
<proteinExistence type="predicted"/>
<protein>
    <recommendedName>
        <fullName evidence="2">Magnetosome protein MamS/MamX domain-containing protein</fullName>
    </recommendedName>
</protein>
<evidence type="ECO:0000256" key="1">
    <source>
        <dbReference type="SAM" id="SignalP"/>
    </source>
</evidence>
<evidence type="ECO:0000259" key="2">
    <source>
        <dbReference type="Pfam" id="PF26390"/>
    </source>
</evidence>